<dbReference type="EMBL" id="WJQT01000019">
    <property type="protein sequence ID" value="MRJ48084.1"/>
    <property type="molecule type" value="Genomic_DNA"/>
</dbReference>
<evidence type="ECO:0000256" key="1">
    <source>
        <dbReference type="ARBA" id="ARBA00023235"/>
    </source>
</evidence>
<name>A0A6I2GC26_9LACT</name>
<dbReference type="Gene3D" id="3.30.429.10">
    <property type="entry name" value="Macrophage Migration Inhibitory Factor"/>
    <property type="match status" value="1"/>
</dbReference>
<sequence>MPYVRIQLKSGRTEEQKAKLAKEIIDLMEETDFAKRDAIRVIFEDMLPHDLYSGAEI</sequence>
<keyword evidence="5" id="KW-1185">Reference proteome</keyword>
<organism evidence="3 5">
    <name type="scientific">Fundicoccus ignavus</name>
    <dbReference type="NCBI Taxonomy" id="2664442"/>
    <lineage>
        <taxon>Bacteria</taxon>
        <taxon>Bacillati</taxon>
        <taxon>Bacillota</taxon>
        <taxon>Bacilli</taxon>
        <taxon>Lactobacillales</taxon>
        <taxon>Aerococcaceae</taxon>
        <taxon>Fundicoccus</taxon>
    </lineage>
</organism>
<dbReference type="Proteomes" id="UP000430975">
    <property type="component" value="Unassembled WGS sequence"/>
</dbReference>
<evidence type="ECO:0000259" key="2">
    <source>
        <dbReference type="Pfam" id="PF01361"/>
    </source>
</evidence>
<proteinExistence type="predicted"/>
<dbReference type="InterPro" id="IPR014347">
    <property type="entry name" value="Tautomerase/MIF_sf"/>
</dbReference>
<dbReference type="EMBL" id="WJQS01000004">
    <property type="protein sequence ID" value="MRI85310.1"/>
    <property type="molecule type" value="Genomic_DNA"/>
</dbReference>
<dbReference type="SUPFAM" id="SSF55331">
    <property type="entry name" value="Tautomerase/MIF"/>
    <property type="match status" value="1"/>
</dbReference>
<comment type="caution">
    <text evidence="3">The sequence shown here is derived from an EMBL/GenBank/DDBJ whole genome shotgun (WGS) entry which is preliminary data.</text>
</comment>
<dbReference type="RefSeq" id="WP_153833144.1">
    <property type="nucleotide sequence ID" value="NZ_WJQS01000004.1"/>
</dbReference>
<reference evidence="4 6" key="1">
    <citation type="submission" date="2019-11" db="EMBL/GenBank/DDBJ databases">
        <title>Characterisation of Fundicoccus ignavus gen. nov. sp. nov., a novel genus of the family Aerococcaceae from bulk tank milk.</title>
        <authorList>
            <person name="Siebert A."/>
            <person name="Huptas C."/>
            <person name="Wenning M."/>
            <person name="Scherer S."/>
            <person name="Doll E.V."/>
        </authorList>
    </citation>
    <scope>NUCLEOTIDE SEQUENCE [LARGE SCALE GENOMIC DNA]</scope>
    <source>
        <strain evidence="4 6">DSM 109652</strain>
    </source>
</reference>
<dbReference type="Proteomes" id="UP000440066">
    <property type="component" value="Unassembled WGS sequence"/>
</dbReference>
<dbReference type="GO" id="GO:0016853">
    <property type="term" value="F:isomerase activity"/>
    <property type="evidence" value="ECO:0007669"/>
    <property type="project" value="UniProtKB-KW"/>
</dbReference>
<gene>
    <name evidence="4" type="ORF">GF867_10955</name>
    <name evidence="3" type="ORF">GIY09_05395</name>
</gene>
<reference evidence="3 5" key="2">
    <citation type="submission" date="2019-11" db="EMBL/GenBank/DDBJ databases">
        <title>Characterisation of Fundicoccus ignavus gen. nov. sp. nov., a novel genus of the family Aerococcaceae isolated from bulk tank milk.</title>
        <authorList>
            <person name="Siebert A."/>
            <person name="Huptas C."/>
            <person name="Wenning M."/>
            <person name="Scherer S."/>
            <person name="Doll E.V."/>
        </authorList>
    </citation>
    <scope>NUCLEOTIDE SEQUENCE [LARGE SCALE GENOMIC DNA]</scope>
    <source>
        <strain evidence="3 5">WS4759</strain>
    </source>
</reference>
<evidence type="ECO:0000313" key="4">
    <source>
        <dbReference type="EMBL" id="MRJ48084.1"/>
    </source>
</evidence>
<evidence type="ECO:0000313" key="3">
    <source>
        <dbReference type="EMBL" id="MRI85310.1"/>
    </source>
</evidence>
<dbReference type="InterPro" id="IPR004370">
    <property type="entry name" value="4-OT-like_dom"/>
</dbReference>
<keyword evidence="1" id="KW-0413">Isomerase</keyword>
<dbReference type="AlphaFoldDB" id="A0A6I2GC26"/>
<evidence type="ECO:0000313" key="5">
    <source>
        <dbReference type="Proteomes" id="UP000430975"/>
    </source>
</evidence>
<evidence type="ECO:0000313" key="6">
    <source>
        <dbReference type="Proteomes" id="UP000440066"/>
    </source>
</evidence>
<protein>
    <submittedName>
        <fullName evidence="3">4-oxalocrotonate tautomerase</fullName>
    </submittedName>
</protein>
<accession>A0A6I2GC26</accession>
<dbReference type="Pfam" id="PF01361">
    <property type="entry name" value="Tautomerase"/>
    <property type="match status" value="1"/>
</dbReference>
<feature type="domain" description="4-oxalocrotonate tautomerase-like" evidence="2">
    <location>
        <begin position="2"/>
        <end position="52"/>
    </location>
</feature>